<reference evidence="2 3" key="1">
    <citation type="submission" date="2015-04" db="EMBL/GenBank/DDBJ databases">
        <title>Complete genome sequence of Schizopora paradoxa KUC8140, a cosmopolitan wood degrader in East Asia.</title>
        <authorList>
            <consortium name="DOE Joint Genome Institute"/>
            <person name="Min B."/>
            <person name="Park H."/>
            <person name="Jang Y."/>
            <person name="Kim J.-J."/>
            <person name="Kim K.H."/>
            <person name="Pangilinan J."/>
            <person name="Lipzen A."/>
            <person name="Riley R."/>
            <person name="Grigoriev I.V."/>
            <person name="Spatafora J.W."/>
            <person name="Choi I.-G."/>
        </authorList>
    </citation>
    <scope>NUCLEOTIDE SEQUENCE [LARGE SCALE GENOMIC DNA]</scope>
    <source>
        <strain evidence="2 3">KUC8140</strain>
    </source>
</reference>
<evidence type="ECO:0000313" key="3">
    <source>
        <dbReference type="Proteomes" id="UP000053477"/>
    </source>
</evidence>
<accession>A0A0H2R794</accession>
<dbReference type="Proteomes" id="UP000053477">
    <property type="component" value="Unassembled WGS sequence"/>
</dbReference>
<proteinExistence type="predicted"/>
<protein>
    <submittedName>
        <fullName evidence="2">Uncharacterized protein</fullName>
    </submittedName>
</protein>
<keyword evidence="3" id="KW-1185">Reference proteome</keyword>
<feature type="region of interest" description="Disordered" evidence="1">
    <location>
        <begin position="112"/>
        <end position="140"/>
    </location>
</feature>
<evidence type="ECO:0000256" key="1">
    <source>
        <dbReference type="SAM" id="MobiDB-lite"/>
    </source>
</evidence>
<name>A0A0H2R794_9AGAM</name>
<dbReference type="InParanoid" id="A0A0H2R794"/>
<gene>
    <name evidence="2" type="ORF">SCHPADRAFT_657314</name>
</gene>
<feature type="compositionally biased region" description="Polar residues" evidence="1">
    <location>
        <begin position="112"/>
        <end position="123"/>
    </location>
</feature>
<dbReference type="EMBL" id="KQ086152">
    <property type="protein sequence ID" value="KLO07232.1"/>
    <property type="molecule type" value="Genomic_DNA"/>
</dbReference>
<organism evidence="2 3">
    <name type="scientific">Schizopora paradoxa</name>
    <dbReference type="NCBI Taxonomy" id="27342"/>
    <lineage>
        <taxon>Eukaryota</taxon>
        <taxon>Fungi</taxon>
        <taxon>Dikarya</taxon>
        <taxon>Basidiomycota</taxon>
        <taxon>Agaricomycotina</taxon>
        <taxon>Agaricomycetes</taxon>
        <taxon>Hymenochaetales</taxon>
        <taxon>Schizoporaceae</taxon>
        <taxon>Schizopora</taxon>
    </lineage>
</organism>
<dbReference type="AlphaFoldDB" id="A0A0H2R794"/>
<sequence>METCGVESGEDETPRVVARKLKPHLPRLAKAHFPCALEYAHEQRHAEKEPAAEGAGAVAADVAAPPEDLQVDDYPLEADDTLVNDHRAEFNGNEASTSRTVLKGLSISTPKRMTAPAQSSYMTPASLPRPAQNYAPGPSNVPSEMPGSFDDAMMGEPEAMVGPCCDAAEKLPQLEASLKTKDEAIIGLRGRVSELTATVMEVVGKGIVALRKNQDYQV</sequence>
<evidence type="ECO:0000313" key="2">
    <source>
        <dbReference type="EMBL" id="KLO07232.1"/>
    </source>
</evidence>